<keyword evidence="1" id="KW-1133">Transmembrane helix</keyword>
<name>A0A1P8WH43_9PLAN</name>
<keyword evidence="1" id="KW-0812">Transmembrane</keyword>
<reference evidence="2 3" key="1">
    <citation type="journal article" date="2016" name="Front. Microbiol.">
        <title>Fuerstia marisgermanicae gen. nov., sp. nov., an Unusual Member of the Phylum Planctomycetes from the German Wadden Sea.</title>
        <authorList>
            <person name="Kohn T."/>
            <person name="Heuer A."/>
            <person name="Jogler M."/>
            <person name="Vollmers J."/>
            <person name="Boedeker C."/>
            <person name="Bunk B."/>
            <person name="Rast P."/>
            <person name="Borchert D."/>
            <person name="Glockner I."/>
            <person name="Freese H.M."/>
            <person name="Klenk H.P."/>
            <person name="Overmann J."/>
            <person name="Kaster A.K."/>
            <person name="Rohde M."/>
            <person name="Wiegand S."/>
            <person name="Jogler C."/>
        </authorList>
    </citation>
    <scope>NUCLEOTIDE SEQUENCE [LARGE SCALE GENOMIC DNA]</scope>
    <source>
        <strain evidence="2 3">NH11</strain>
    </source>
</reference>
<feature type="transmembrane region" description="Helical" evidence="1">
    <location>
        <begin position="43"/>
        <end position="61"/>
    </location>
</feature>
<sequence length="139" mass="15439">MDPAQYEAHLWGQMMKTMGLLIIAYLPLQIGSILIVRHWAARLAAGLPIILMLPMMFKGFQTDTYQDGSLFGIGLLVVTVPMMFYLAVIFFAGLSIRSANANRSDHGETTSRNRKRLALSLLTLAAIVLILAIFMLTPR</sequence>
<dbReference type="EMBL" id="CP017641">
    <property type="protein sequence ID" value="APZ93396.1"/>
    <property type="molecule type" value="Genomic_DNA"/>
</dbReference>
<dbReference type="STRING" id="1891926.Fuma_03013"/>
<protein>
    <submittedName>
        <fullName evidence="2">Uncharacterized protein</fullName>
    </submittedName>
</protein>
<feature type="transmembrane region" description="Helical" evidence="1">
    <location>
        <begin position="117"/>
        <end position="136"/>
    </location>
</feature>
<evidence type="ECO:0000313" key="2">
    <source>
        <dbReference type="EMBL" id="APZ93396.1"/>
    </source>
</evidence>
<feature type="transmembrane region" description="Helical" evidence="1">
    <location>
        <begin position="18"/>
        <end position="36"/>
    </location>
</feature>
<keyword evidence="3" id="KW-1185">Reference proteome</keyword>
<proteinExistence type="predicted"/>
<keyword evidence="1" id="KW-0472">Membrane</keyword>
<organism evidence="2 3">
    <name type="scientific">Fuerstiella marisgermanici</name>
    <dbReference type="NCBI Taxonomy" id="1891926"/>
    <lineage>
        <taxon>Bacteria</taxon>
        <taxon>Pseudomonadati</taxon>
        <taxon>Planctomycetota</taxon>
        <taxon>Planctomycetia</taxon>
        <taxon>Planctomycetales</taxon>
        <taxon>Planctomycetaceae</taxon>
        <taxon>Fuerstiella</taxon>
    </lineage>
</organism>
<dbReference type="KEGG" id="fmr:Fuma_03013"/>
<evidence type="ECO:0000313" key="3">
    <source>
        <dbReference type="Proteomes" id="UP000187735"/>
    </source>
</evidence>
<dbReference type="Proteomes" id="UP000187735">
    <property type="component" value="Chromosome"/>
</dbReference>
<accession>A0A1P8WH43</accession>
<dbReference type="AlphaFoldDB" id="A0A1P8WH43"/>
<feature type="transmembrane region" description="Helical" evidence="1">
    <location>
        <begin position="73"/>
        <end position="96"/>
    </location>
</feature>
<gene>
    <name evidence="2" type="ORF">Fuma_03013</name>
</gene>
<dbReference type="RefSeq" id="WP_077024860.1">
    <property type="nucleotide sequence ID" value="NZ_CP017641.1"/>
</dbReference>
<evidence type="ECO:0000256" key="1">
    <source>
        <dbReference type="SAM" id="Phobius"/>
    </source>
</evidence>